<dbReference type="CDD" id="cd02012">
    <property type="entry name" value="TPP_TK"/>
    <property type="match status" value="1"/>
</dbReference>
<dbReference type="AlphaFoldDB" id="A0A9D1CEP9"/>
<protein>
    <submittedName>
        <fullName evidence="7">Transketolase</fullName>
    </submittedName>
</protein>
<evidence type="ECO:0000256" key="5">
    <source>
        <dbReference type="ARBA" id="ARBA00023052"/>
    </source>
</evidence>
<evidence type="ECO:0000256" key="2">
    <source>
        <dbReference type="ARBA" id="ARBA00007131"/>
    </source>
</evidence>
<keyword evidence="4" id="KW-0479">Metal-binding</keyword>
<accession>A0A9D1CEP9</accession>
<comment type="cofactor">
    <cofactor evidence="1">
        <name>thiamine diphosphate</name>
        <dbReference type="ChEBI" id="CHEBI:58937"/>
    </cofactor>
</comment>
<reference evidence="7" key="1">
    <citation type="journal article" date="2020" name="ISME J.">
        <title>Gammaproteobacteria mediating utilization of methyl-, sulfur- and petroleum organic compounds in deep ocean hydrothermal plumes.</title>
        <authorList>
            <person name="Zhou Z."/>
            <person name="Liu Y."/>
            <person name="Pan J."/>
            <person name="Cron B.R."/>
            <person name="Toner B.M."/>
            <person name="Anantharaman K."/>
            <person name="Breier J.A."/>
            <person name="Dick G.J."/>
            <person name="Li M."/>
        </authorList>
    </citation>
    <scope>NUCLEOTIDE SEQUENCE</scope>
    <source>
        <strain evidence="7">SZUA-1501</strain>
    </source>
</reference>
<keyword evidence="5" id="KW-0786">Thiamine pyrophosphate</keyword>
<evidence type="ECO:0000256" key="1">
    <source>
        <dbReference type="ARBA" id="ARBA00001964"/>
    </source>
</evidence>
<name>A0A9D1CEP9_AQUAO</name>
<dbReference type="PANTHER" id="PTHR47514">
    <property type="entry name" value="TRANSKETOLASE N-TERMINAL SECTION-RELATED"/>
    <property type="match status" value="1"/>
</dbReference>
<dbReference type="Pfam" id="PF00456">
    <property type="entry name" value="Transketolase_N"/>
    <property type="match status" value="1"/>
</dbReference>
<evidence type="ECO:0000256" key="4">
    <source>
        <dbReference type="ARBA" id="ARBA00022723"/>
    </source>
</evidence>
<gene>
    <name evidence="7" type="ORF">EYH37_00345</name>
</gene>
<dbReference type="SUPFAM" id="SSF52518">
    <property type="entry name" value="Thiamin diphosphate-binding fold (THDP-binding)"/>
    <property type="match status" value="1"/>
</dbReference>
<keyword evidence="3" id="KW-0808">Transferase</keyword>
<dbReference type="Gene3D" id="3.40.50.970">
    <property type="match status" value="1"/>
</dbReference>
<comment type="similarity">
    <text evidence="2">Belongs to the transketolase family.</text>
</comment>
<dbReference type="EMBL" id="DQVE01000002">
    <property type="protein sequence ID" value="HIP97809.1"/>
    <property type="molecule type" value="Genomic_DNA"/>
</dbReference>
<organism evidence="7 8">
    <name type="scientific">Aquifex aeolicus</name>
    <dbReference type="NCBI Taxonomy" id="63363"/>
    <lineage>
        <taxon>Bacteria</taxon>
        <taxon>Pseudomonadati</taxon>
        <taxon>Aquificota</taxon>
        <taxon>Aquificia</taxon>
        <taxon>Aquificales</taxon>
        <taxon>Aquificaceae</taxon>
        <taxon>Aquifex</taxon>
    </lineage>
</organism>
<comment type="caution">
    <text evidence="7">The sequence shown here is derived from an EMBL/GenBank/DDBJ whole genome shotgun (WGS) entry which is preliminary data.</text>
</comment>
<evidence type="ECO:0000313" key="8">
    <source>
        <dbReference type="Proteomes" id="UP000606463"/>
    </source>
</evidence>
<evidence type="ECO:0000256" key="3">
    <source>
        <dbReference type="ARBA" id="ARBA00022679"/>
    </source>
</evidence>
<feature type="domain" description="Transketolase N-terminal" evidence="6">
    <location>
        <begin position="6"/>
        <end position="272"/>
    </location>
</feature>
<dbReference type="InterPro" id="IPR005474">
    <property type="entry name" value="Transketolase_N"/>
</dbReference>
<dbReference type="PANTHER" id="PTHR47514:SF1">
    <property type="entry name" value="TRANSKETOLASE N-TERMINAL SECTION-RELATED"/>
    <property type="match status" value="1"/>
</dbReference>
<dbReference type="GO" id="GO:0046872">
    <property type="term" value="F:metal ion binding"/>
    <property type="evidence" value="ECO:0007669"/>
    <property type="project" value="UniProtKB-KW"/>
</dbReference>
<sequence length="285" mass="31638">MEELKEIARQVRIETIKAIYLARSGHPGGSLSATDILVTLYFGGYVNVDPSNPYKPDRDRFVLSKGHAAPALYAVLALKGFFEKEKLYTLRKLGSPLQGHVSRKHTPGVEASTGSLGQGLSIALGMALKAKVDQMDYKVYCLMSDGELQEGMSWEAAMTAKHFKPKGLIALIDNNNIQLDDFVTKVNSGIYPIEDKFQACGWHTITVDGHDFKQLIEAFEEALQISREKPVAIRAMTIKGKGVSFMENTPAWHGKAPNREKFVIAMKDLGVSEAEIEEFLNRYDN</sequence>
<proteinExistence type="inferred from homology"/>
<dbReference type="InterPro" id="IPR049557">
    <property type="entry name" value="Transketolase_CS"/>
</dbReference>
<evidence type="ECO:0000259" key="6">
    <source>
        <dbReference type="Pfam" id="PF00456"/>
    </source>
</evidence>
<dbReference type="PROSITE" id="PS00801">
    <property type="entry name" value="TRANSKETOLASE_1"/>
    <property type="match status" value="1"/>
</dbReference>
<dbReference type="GO" id="GO:0016740">
    <property type="term" value="F:transferase activity"/>
    <property type="evidence" value="ECO:0007669"/>
    <property type="project" value="UniProtKB-KW"/>
</dbReference>
<dbReference type="Proteomes" id="UP000606463">
    <property type="component" value="Unassembled WGS sequence"/>
</dbReference>
<dbReference type="InterPro" id="IPR029061">
    <property type="entry name" value="THDP-binding"/>
</dbReference>
<evidence type="ECO:0000313" key="7">
    <source>
        <dbReference type="EMBL" id="HIP97809.1"/>
    </source>
</evidence>